<keyword evidence="3" id="KW-1185">Reference proteome</keyword>
<keyword evidence="1" id="KW-0175">Coiled coil</keyword>
<evidence type="ECO:0000313" key="2">
    <source>
        <dbReference type="EMBL" id="SAM07061.1"/>
    </source>
</evidence>
<dbReference type="OrthoDB" id="10050372at2759"/>
<reference evidence="2" key="1">
    <citation type="submission" date="2016-04" db="EMBL/GenBank/DDBJ databases">
        <authorList>
            <person name="Evans L.H."/>
            <person name="Alamgir A."/>
            <person name="Owens N."/>
            <person name="Weber N.D."/>
            <person name="Virtaneva K."/>
            <person name="Barbian K."/>
            <person name="Babar A."/>
            <person name="Rosenke K."/>
        </authorList>
    </citation>
    <scope>NUCLEOTIDE SEQUENCE [LARGE SCALE GENOMIC DNA]</scope>
    <source>
        <strain evidence="2">CBS 101.48</strain>
    </source>
</reference>
<dbReference type="AlphaFoldDB" id="A0A163MNX3"/>
<dbReference type="STRING" id="4829.A0A163MNX3"/>
<organism evidence="2">
    <name type="scientific">Absidia glauca</name>
    <name type="common">Pin mould</name>
    <dbReference type="NCBI Taxonomy" id="4829"/>
    <lineage>
        <taxon>Eukaryota</taxon>
        <taxon>Fungi</taxon>
        <taxon>Fungi incertae sedis</taxon>
        <taxon>Mucoromycota</taxon>
        <taxon>Mucoromycotina</taxon>
        <taxon>Mucoromycetes</taxon>
        <taxon>Mucorales</taxon>
        <taxon>Cunninghamellaceae</taxon>
        <taxon>Absidia</taxon>
    </lineage>
</organism>
<name>A0A163MNX3_ABSGL</name>
<evidence type="ECO:0000256" key="1">
    <source>
        <dbReference type="SAM" id="Coils"/>
    </source>
</evidence>
<evidence type="ECO:0000313" key="3">
    <source>
        <dbReference type="Proteomes" id="UP000078561"/>
    </source>
</evidence>
<dbReference type="EMBL" id="LT554689">
    <property type="protein sequence ID" value="SAM07061.1"/>
    <property type="molecule type" value="Genomic_DNA"/>
</dbReference>
<sequence length="179" mass="20577">MASFVDVDPLVHRKQQRAKLHALQRQLNRLNEERHRLRHDLASQKLDRLMTGGVNSPLRDLKRGITVDAKQLKNEIGRQLPLIAEARRAQELLAAYQLTGCTTFIYKGVYLSIRLDTFYNRRYYEPYYLILDGPMIRWTTLPWFITSTSDVENALLPGSLDVGTDPGISRSTNGLYSKT</sequence>
<feature type="coiled-coil region" evidence="1">
    <location>
        <begin position="13"/>
        <end position="47"/>
    </location>
</feature>
<proteinExistence type="predicted"/>
<protein>
    <submittedName>
        <fullName evidence="2">Uncharacterized protein</fullName>
    </submittedName>
</protein>
<gene>
    <name evidence="2" type="primary">ABSGL_12694.1 scaffold 13302</name>
</gene>
<accession>A0A163MNX3</accession>
<dbReference type="InParanoid" id="A0A163MNX3"/>
<dbReference type="Proteomes" id="UP000078561">
    <property type="component" value="Unassembled WGS sequence"/>
</dbReference>